<reference evidence="1 2" key="1">
    <citation type="submission" date="2018-06" db="EMBL/GenBank/DDBJ databases">
        <title>The Genome of Cuscuta australis (Dodder) Provides Insight into the Evolution of Plant Parasitism.</title>
        <authorList>
            <person name="Liu H."/>
        </authorList>
    </citation>
    <scope>NUCLEOTIDE SEQUENCE [LARGE SCALE GENOMIC DNA]</scope>
    <source>
        <strain evidence="2">cv. Yunnan</strain>
        <tissue evidence="1">Vines</tissue>
    </source>
</reference>
<protein>
    <submittedName>
        <fullName evidence="1">Uncharacterized protein</fullName>
    </submittedName>
</protein>
<evidence type="ECO:0000313" key="2">
    <source>
        <dbReference type="Proteomes" id="UP000249390"/>
    </source>
</evidence>
<comment type="caution">
    <text evidence="1">The sequence shown here is derived from an EMBL/GenBank/DDBJ whole genome shotgun (WGS) entry which is preliminary data.</text>
</comment>
<dbReference type="AlphaFoldDB" id="A0A328DG77"/>
<dbReference type="PANTHER" id="PTHR35546">
    <property type="entry name" value="F-BOX PROTEIN INTERACTION DOMAIN PROTEIN-RELATED"/>
    <property type="match status" value="1"/>
</dbReference>
<sequence>MVVRIRCPVGDADTDPTTRIHVEMFSSEEGQWKSYVVTSPVVLLCRKPLNYMVPFKGMLHWLNYPYVVVFDPCNAPEEISRVILMKIDTRARTLPFIDSFGVYYGRLRASHSTNPIYQCVWELQDYDAEKWSLVHKFDAPEKNWVHYVHLDGNVVYGKMKSSIWISNLLTGGMDQKYELVRGVRQRGELSHVSAHLIGNEWWPTTVPSIRSSPE</sequence>
<name>A0A328DG77_9ASTE</name>
<proteinExistence type="predicted"/>
<accession>A0A328DG77</accession>
<dbReference type="EMBL" id="NQVE01000143">
    <property type="protein sequence ID" value="RAL44534.1"/>
    <property type="molecule type" value="Genomic_DNA"/>
</dbReference>
<dbReference type="InterPro" id="IPR055290">
    <property type="entry name" value="At3g26010-like"/>
</dbReference>
<gene>
    <name evidence="1" type="ORF">DM860_011811</name>
</gene>
<dbReference type="PANTHER" id="PTHR35546:SF130">
    <property type="entry name" value="EXPRESSED PROTEIN"/>
    <property type="match status" value="1"/>
</dbReference>
<evidence type="ECO:0000313" key="1">
    <source>
        <dbReference type="EMBL" id="RAL44534.1"/>
    </source>
</evidence>
<keyword evidence="2" id="KW-1185">Reference proteome</keyword>
<dbReference type="Proteomes" id="UP000249390">
    <property type="component" value="Unassembled WGS sequence"/>
</dbReference>
<organism evidence="1 2">
    <name type="scientific">Cuscuta australis</name>
    <dbReference type="NCBI Taxonomy" id="267555"/>
    <lineage>
        <taxon>Eukaryota</taxon>
        <taxon>Viridiplantae</taxon>
        <taxon>Streptophyta</taxon>
        <taxon>Embryophyta</taxon>
        <taxon>Tracheophyta</taxon>
        <taxon>Spermatophyta</taxon>
        <taxon>Magnoliopsida</taxon>
        <taxon>eudicotyledons</taxon>
        <taxon>Gunneridae</taxon>
        <taxon>Pentapetalae</taxon>
        <taxon>asterids</taxon>
        <taxon>lamiids</taxon>
        <taxon>Solanales</taxon>
        <taxon>Convolvulaceae</taxon>
        <taxon>Cuscuteae</taxon>
        <taxon>Cuscuta</taxon>
        <taxon>Cuscuta subgen. Grammica</taxon>
        <taxon>Cuscuta sect. Cleistogrammica</taxon>
    </lineage>
</organism>